<dbReference type="AlphaFoldDB" id="A0A840LDK8"/>
<accession>A0A840LDK8</accession>
<keyword evidence="2" id="KW-1185">Reference proteome</keyword>
<dbReference type="InterPro" id="IPR036390">
    <property type="entry name" value="WH_DNA-bd_sf"/>
</dbReference>
<proteinExistence type="predicted"/>
<organism evidence="1 2">
    <name type="scientific">Roseateles oligotrophus</name>
    <dbReference type="NCBI Taxonomy" id="1769250"/>
    <lineage>
        <taxon>Bacteria</taxon>
        <taxon>Pseudomonadati</taxon>
        <taxon>Pseudomonadota</taxon>
        <taxon>Betaproteobacteria</taxon>
        <taxon>Burkholderiales</taxon>
        <taxon>Sphaerotilaceae</taxon>
        <taxon>Roseateles</taxon>
    </lineage>
</organism>
<dbReference type="Pfam" id="PF25212">
    <property type="entry name" value="HVO_A0114"/>
    <property type="match status" value="1"/>
</dbReference>
<comment type="caution">
    <text evidence="1">The sequence shown here is derived from an EMBL/GenBank/DDBJ whole genome shotgun (WGS) entry which is preliminary data.</text>
</comment>
<dbReference type="Proteomes" id="UP000562027">
    <property type="component" value="Unassembled WGS sequence"/>
</dbReference>
<dbReference type="EMBL" id="JACHLP010000019">
    <property type="protein sequence ID" value="MBB4846256.1"/>
    <property type="molecule type" value="Genomic_DNA"/>
</dbReference>
<name>A0A840LDK8_9BURK</name>
<dbReference type="SUPFAM" id="SSF46785">
    <property type="entry name" value="Winged helix' DNA-binding domain"/>
    <property type="match status" value="1"/>
</dbReference>
<sequence>MKTVVLEVRSPEESMANFAQSWKTGKPERSARISFATPELLWQVLTAKRWELLKALCGAGPISIREAARRVERDVKAVHSDITALLNAGVLDRAEGGGIVFPFEAVKVEFLLEAA</sequence>
<reference evidence="1 2" key="1">
    <citation type="submission" date="2020-08" db="EMBL/GenBank/DDBJ databases">
        <title>Functional genomics of gut bacteria from endangered species of beetles.</title>
        <authorList>
            <person name="Carlos-Shanley C."/>
        </authorList>
    </citation>
    <scope>NUCLEOTIDE SEQUENCE [LARGE SCALE GENOMIC DNA]</scope>
    <source>
        <strain evidence="1 2">S00239</strain>
    </source>
</reference>
<evidence type="ECO:0000313" key="1">
    <source>
        <dbReference type="EMBL" id="MBB4846256.1"/>
    </source>
</evidence>
<protein>
    <submittedName>
        <fullName evidence="1">Putative transcriptional regulator</fullName>
    </submittedName>
</protein>
<gene>
    <name evidence="1" type="ORF">HNP55_004811</name>
</gene>
<evidence type="ECO:0000313" key="2">
    <source>
        <dbReference type="Proteomes" id="UP000562027"/>
    </source>
</evidence>
<dbReference type="RefSeq" id="WP_184304897.1">
    <property type="nucleotide sequence ID" value="NZ_JACHLP010000019.1"/>
</dbReference>